<dbReference type="InterPro" id="IPR036259">
    <property type="entry name" value="MFS_trans_sf"/>
</dbReference>
<evidence type="ECO:0000259" key="7">
    <source>
        <dbReference type="PROSITE" id="PS50850"/>
    </source>
</evidence>
<dbReference type="Pfam" id="PF07690">
    <property type="entry name" value="MFS_1"/>
    <property type="match status" value="1"/>
</dbReference>
<feature type="transmembrane region" description="Helical" evidence="6">
    <location>
        <begin position="63"/>
        <end position="84"/>
    </location>
</feature>
<keyword evidence="3 6" id="KW-0812">Transmembrane</keyword>
<keyword evidence="9" id="KW-1185">Reference proteome</keyword>
<dbReference type="EMBL" id="AP025028">
    <property type="protein sequence ID" value="BDA80025.1"/>
    <property type="molecule type" value="Genomic_DNA"/>
</dbReference>
<dbReference type="InterPro" id="IPR020846">
    <property type="entry name" value="MFS_dom"/>
</dbReference>
<evidence type="ECO:0000256" key="5">
    <source>
        <dbReference type="ARBA" id="ARBA00023136"/>
    </source>
</evidence>
<feature type="domain" description="Major facilitator superfamily (MFS) profile" evidence="7">
    <location>
        <begin position="1"/>
        <end position="381"/>
    </location>
</feature>
<dbReference type="PROSITE" id="PS50850">
    <property type="entry name" value="MFS"/>
    <property type="match status" value="1"/>
</dbReference>
<keyword evidence="5 6" id="KW-0472">Membrane</keyword>
<feature type="transmembrane region" description="Helical" evidence="6">
    <location>
        <begin position="332"/>
        <end position="352"/>
    </location>
</feature>
<gene>
    <name evidence="8" type="ORF">LPTSP3_g29550</name>
</gene>
<feature type="transmembrane region" description="Helical" evidence="6">
    <location>
        <begin position="201"/>
        <end position="226"/>
    </location>
</feature>
<feature type="transmembrane region" description="Helical" evidence="6">
    <location>
        <begin position="123"/>
        <end position="147"/>
    </location>
</feature>
<dbReference type="PANTHER" id="PTHR42718">
    <property type="entry name" value="MAJOR FACILITATOR SUPERFAMILY MULTIDRUG TRANSPORTER MFSC"/>
    <property type="match status" value="1"/>
</dbReference>
<evidence type="ECO:0000256" key="2">
    <source>
        <dbReference type="ARBA" id="ARBA00022448"/>
    </source>
</evidence>
<dbReference type="PANTHER" id="PTHR42718:SF9">
    <property type="entry name" value="MAJOR FACILITATOR SUPERFAMILY MULTIDRUG TRANSPORTER MFSC"/>
    <property type="match status" value="1"/>
</dbReference>
<accession>A0ABM7UTD3</accession>
<feature type="transmembrane region" description="Helical" evidence="6">
    <location>
        <begin position="294"/>
        <end position="320"/>
    </location>
</feature>
<sequence length="384" mass="41429">MINLGTVLGLSGIDLILPSIPDFSKVFPGSSPAEAQWIIAFYVLGTSVGLLVFSFLADRFDPIRLFSASLLCFAAFSLACIFSVHIYELIVYRFLQGLSSSGAAVLAPGLIRGLFSSHGAMRAISIMGSIESMVPAFAPLLGAYLAAKFGWKSGFQLTAILSLIVSVFLFVSQTKDPMRDKSKLADNPNRSYKSLFTNFNFLRYALSHAGVLGGLLVFVFSAPNLIVTYKKGVIESFILLQIISVAMFFTFAQISSYFVRKFGPEKVILIGTVFASLSSVLFLFGALFRLDDPIYLVCYFIPINIGLGLRGGAGFVNALIAARDNDARGSAFMILAVTVLSGGITGILSPFLQWGLGPIAIAISVLVMPSMVLVLLKREVKEET</sequence>
<evidence type="ECO:0000256" key="6">
    <source>
        <dbReference type="SAM" id="Phobius"/>
    </source>
</evidence>
<evidence type="ECO:0000256" key="1">
    <source>
        <dbReference type="ARBA" id="ARBA00004141"/>
    </source>
</evidence>
<comment type="subcellular location">
    <subcellularLocation>
        <location evidence="1">Membrane</location>
        <topology evidence="1">Multi-pass membrane protein</topology>
    </subcellularLocation>
</comment>
<dbReference type="SUPFAM" id="SSF103473">
    <property type="entry name" value="MFS general substrate transporter"/>
    <property type="match status" value="1"/>
</dbReference>
<evidence type="ECO:0000256" key="3">
    <source>
        <dbReference type="ARBA" id="ARBA00022692"/>
    </source>
</evidence>
<feature type="transmembrane region" description="Helical" evidence="6">
    <location>
        <begin position="267"/>
        <end position="288"/>
    </location>
</feature>
<evidence type="ECO:0000313" key="9">
    <source>
        <dbReference type="Proteomes" id="UP000245263"/>
    </source>
</evidence>
<evidence type="ECO:0000313" key="8">
    <source>
        <dbReference type="EMBL" id="BDA80025.1"/>
    </source>
</evidence>
<feature type="transmembrane region" description="Helical" evidence="6">
    <location>
        <begin position="238"/>
        <end position="260"/>
    </location>
</feature>
<evidence type="ECO:0000256" key="4">
    <source>
        <dbReference type="ARBA" id="ARBA00022989"/>
    </source>
</evidence>
<feature type="transmembrane region" description="Helical" evidence="6">
    <location>
        <begin position="35"/>
        <end position="56"/>
    </location>
</feature>
<dbReference type="Gene3D" id="1.20.1720.10">
    <property type="entry name" value="Multidrug resistance protein D"/>
    <property type="match status" value="1"/>
</dbReference>
<dbReference type="InterPro" id="IPR011701">
    <property type="entry name" value="MFS"/>
</dbReference>
<proteinExistence type="predicted"/>
<reference evidence="8 9" key="1">
    <citation type="submission" date="2021-08" db="EMBL/GenBank/DDBJ databases">
        <title>Complete genome sequence of Leptospira kobayashii strain E30.</title>
        <authorList>
            <person name="Nakao R."/>
            <person name="Nakamura S."/>
            <person name="Masuzawa T."/>
            <person name="Koizumi N."/>
        </authorList>
    </citation>
    <scope>NUCLEOTIDE SEQUENCE [LARGE SCALE GENOMIC DNA]</scope>
    <source>
        <strain evidence="8 9">E30</strain>
    </source>
</reference>
<feature type="transmembrane region" description="Helical" evidence="6">
    <location>
        <begin position="90"/>
        <end position="111"/>
    </location>
</feature>
<keyword evidence="2" id="KW-0813">Transport</keyword>
<name>A0ABM7UTD3_9LEPT</name>
<keyword evidence="4 6" id="KW-1133">Transmembrane helix</keyword>
<protein>
    <submittedName>
        <fullName evidence="8">MFS transporter</fullName>
    </submittedName>
</protein>
<feature type="transmembrane region" description="Helical" evidence="6">
    <location>
        <begin position="358"/>
        <end position="376"/>
    </location>
</feature>
<dbReference type="Proteomes" id="UP000245263">
    <property type="component" value="Chromosome 1"/>
</dbReference>
<feature type="transmembrane region" description="Helical" evidence="6">
    <location>
        <begin position="153"/>
        <end position="171"/>
    </location>
</feature>
<organism evidence="8 9">
    <name type="scientific">Leptospira kobayashii</name>
    <dbReference type="NCBI Taxonomy" id="1917830"/>
    <lineage>
        <taxon>Bacteria</taxon>
        <taxon>Pseudomonadati</taxon>
        <taxon>Spirochaetota</taxon>
        <taxon>Spirochaetia</taxon>
        <taxon>Leptospirales</taxon>
        <taxon>Leptospiraceae</taxon>
        <taxon>Leptospira</taxon>
    </lineage>
</organism>